<keyword evidence="4 6" id="KW-0472">Membrane</keyword>
<dbReference type="GO" id="GO:0030416">
    <property type="term" value="P:methylamine metabolic process"/>
    <property type="evidence" value="ECO:0007669"/>
    <property type="project" value="InterPro"/>
</dbReference>
<keyword evidence="3 6" id="KW-1133">Transmembrane helix</keyword>
<keyword evidence="9" id="KW-1185">Reference proteome</keyword>
<evidence type="ECO:0000256" key="6">
    <source>
        <dbReference type="SAM" id="Phobius"/>
    </source>
</evidence>
<comment type="subcellular location">
    <subcellularLocation>
        <location evidence="1">Membrane</location>
        <topology evidence="1">Multi-pass membrane protein</topology>
    </subcellularLocation>
</comment>
<dbReference type="GO" id="GO:0016020">
    <property type="term" value="C:membrane"/>
    <property type="evidence" value="ECO:0007669"/>
    <property type="project" value="UniProtKB-SubCell"/>
</dbReference>
<evidence type="ECO:0000256" key="5">
    <source>
        <dbReference type="SAM" id="MobiDB-lite"/>
    </source>
</evidence>
<dbReference type="AlphaFoldDB" id="A0A1N5TS82"/>
<dbReference type="EMBL" id="FSQT01000001">
    <property type="protein sequence ID" value="SIM50768.1"/>
    <property type="molecule type" value="Genomic_DNA"/>
</dbReference>
<gene>
    <name evidence="8" type="ORF">SAMN04489832_0324</name>
</gene>
<dbReference type="RefSeq" id="WP_074308138.1">
    <property type="nucleotide sequence ID" value="NZ_FSQT01000001.1"/>
</dbReference>
<organism evidence="8 9">
    <name type="scientific">Micromonospora cremea</name>
    <dbReference type="NCBI Taxonomy" id="709881"/>
    <lineage>
        <taxon>Bacteria</taxon>
        <taxon>Bacillati</taxon>
        <taxon>Actinomycetota</taxon>
        <taxon>Actinomycetes</taxon>
        <taxon>Micromonosporales</taxon>
        <taxon>Micromonosporaceae</taxon>
        <taxon>Micromonospora</taxon>
    </lineage>
</organism>
<dbReference type="OrthoDB" id="3430313at2"/>
<evidence type="ECO:0000313" key="8">
    <source>
        <dbReference type="EMBL" id="SIM50768.1"/>
    </source>
</evidence>
<evidence type="ECO:0000256" key="2">
    <source>
        <dbReference type="ARBA" id="ARBA00022692"/>
    </source>
</evidence>
<evidence type="ECO:0000256" key="1">
    <source>
        <dbReference type="ARBA" id="ARBA00004141"/>
    </source>
</evidence>
<sequence>MYVEIGSRVLLGSVLLAAAVGKASGRAAFREFTRSVRDLGYRPANPLAGAVVAAEFTAVVLLAVFPPAGFLLSAALLLAFTVAIATNLRRGGATCRCFGRTAAPLGRHHAWRNVFLVGCAIAGALAPAGHVRPGEAVASRAGPTGATASARSSCSSAPCSGNCSTASSGQLEDRRTDSSSPGSGLARRHAAGSDSCGEWRVSAP</sequence>
<evidence type="ECO:0000313" key="9">
    <source>
        <dbReference type="Proteomes" id="UP000185124"/>
    </source>
</evidence>
<dbReference type="STRING" id="709881.SAMN04489832_0324"/>
<feature type="compositionally biased region" description="Low complexity" evidence="5">
    <location>
        <begin position="152"/>
        <end position="164"/>
    </location>
</feature>
<dbReference type="Proteomes" id="UP000185124">
    <property type="component" value="Unassembled WGS sequence"/>
</dbReference>
<reference evidence="9" key="1">
    <citation type="submission" date="2016-12" db="EMBL/GenBank/DDBJ databases">
        <authorList>
            <person name="Varghese N."/>
            <person name="Submissions S."/>
        </authorList>
    </citation>
    <scope>NUCLEOTIDE SEQUENCE [LARGE SCALE GENOMIC DNA]</scope>
    <source>
        <strain evidence="9">DSM 45599</strain>
    </source>
</reference>
<feature type="transmembrane region" description="Helical" evidence="6">
    <location>
        <begin position="49"/>
        <end position="80"/>
    </location>
</feature>
<proteinExistence type="predicted"/>
<dbReference type="InterPro" id="IPR009908">
    <property type="entry name" value="Methylamine_util_MauE"/>
</dbReference>
<evidence type="ECO:0000259" key="7">
    <source>
        <dbReference type="Pfam" id="PF07291"/>
    </source>
</evidence>
<feature type="region of interest" description="Disordered" evidence="5">
    <location>
        <begin position="152"/>
        <end position="204"/>
    </location>
</feature>
<feature type="domain" description="Methylamine utilisation protein MauE" evidence="7">
    <location>
        <begin position="6"/>
        <end position="125"/>
    </location>
</feature>
<dbReference type="UniPathway" id="UPA00895"/>
<evidence type="ECO:0000256" key="3">
    <source>
        <dbReference type="ARBA" id="ARBA00022989"/>
    </source>
</evidence>
<dbReference type="Pfam" id="PF07291">
    <property type="entry name" value="MauE"/>
    <property type="match status" value="1"/>
</dbReference>
<name>A0A1N5TS82_9ACTN</name>
<evidence type="ECO:0000256" key="4">
    <source>
        <dbReference type="ARBA" id="ARBA00023136"/>
    </source>
</evidence>
<keyword evidence="2 6" id="KW-0812">Transmembrane</keyword>
<protein>
    <submittedName>
        <fullName evidence="8">Methylamine utilisation protein MauE</fullName>
    </submittedName>
</protein>
<accession>A0A1N5TS82</accession>